<gene>
    <name evidence="1" type="ORF">K2U94_08045</name>
</gene>
<evidence type="ECO:0000313" key="2">
    <source>
        <dbReference type="Proteomes" id="UP001139104"/>
    </source>
</evidence>
<dbReference type="RefSeq" id="WP_243066713.1">
    <property type="nucleotide sequence ID" value="NZ_JAIVFK010000032.1"/>
</dbReference>
<proteinExistence type="predicted"/>
<dbReference type="EMBL" id="JAIVFP010000001">
    <property type="protein sequence ID" value="MCI4682717.1"/>
    <property type="molecule type" value="Genomic_DNA"/>
</dbReference>
<name>A0ABS9Z7R6_9HYPH</name>
<keyword evidence="2" id="KW-1185">Reference proteome</keyword>
<evidence type="ECO:0000313" key="1">
    <source>
        <dbReference type="EMBL" id="MCI4682717.1"/>
    </source>
</evidence>
<protein>
    <submittedName>
        <fullName evidence="1">DUF1326 domain-containing protein</fullName>
    </submittedName>
</protein>
<reference evidence="1" key="1">
    <citation type="journal article" date="2022" name="ISME J.">
        <title>Identification of active gaseous-alkane degraders at natural gas seeps.</title>
        <authorList>
            <person name="Farhan Ul Haque M."/>
            <person name="Hernandez M."/>
            <person name="Crombie A.T."/>
            <person name="Murrell J.C."/>
        </authorList>
    </citation>
    <scope>NUCLEOTIDE SEQUENCE</scope>
    <source>
        <strain evidence="1">PC2</strain>
    </source>
</reference>
<dbReference type="InterPro" id="IPR009758">
    <property type="entry name" value="DUF1326"/>
</dbReference>
<sequence length="199" mass="21118">MTWSVEGTYIEACNCEAACPCIFLSPPTEDDCRVLVGWHIDKGRHGDAVLDGLNAALIAFAPGNMKDGQWKVALYLDSRGDDKQKAALQGIFSGADGGHLANLGPLIGEVLGARPARISFSESGNRQFRFEVDGAASTEMEAIQGQGGGTTEIKGHPLAISPGYPVTVSRASHLRIDDFGIKCEVGGRNGFFAPFAYQS</sequence>
<accession>A0ABS9Z7R6</accession>
<comment type="caution">
    <text evidence="1">The sequence shown here is derived from an EMBL/GenBank/DDBJ whole genome shotgun (WGS) entry which is preliminary data.</text>
</comment>
<organism evidence="1 2">
    <name type="scientific">Candidatus Rhodoblastus alkanivorans</name>
    <dbReference type="NCBI Taxonomy" id="2954117"/>
    <lineage>
        <taxon>Bacteria</taxon>
        <taxon>Pseudomonadati</taxon>
        <taxon>Pseudomonadota</taxon>
        <taxon>Alphaproteobacteria</taxon>
        <taxon>Hyphomicrobiales</taxon>
        <taxon>Rhodoblastaceae</taxon>
        <taxon>Rhodoblastus</taxon>
    </lineage>
</organism>
<dbReference type="Proteomes" id="UP001139104">
    <property type="component" value="Unassembled WGS sequence"/>
</dbReference>
<dbReference type="Pfam" id="PF07040">
    <property type="entry name" value="DUF1326"/>
    <property type="match status" value="1"/>
</dbReference>